<dbReference type="Proteomes" id="UP000245771">
    <property type="component" value="Unassembled WGS sequence"/>
</dbReference>
<reference evidence="1 2" key="1">
    <citation type="journal article" date="2018" name="Mol. Biol. Evol.">
        <title>Broad Genomic Sampling Reveals a Smut Pathogenic Ancestry of the Fungal Clade Ustilaginomycotina.</title>
        <authorList>
            <person name="Kijpornyongpan T."/>
            <person name="Mondo S.J."/>
            <person name="Barry K."/>
            <person name="Sandor L."/>
            <person name="Lee J."/>
            <person name="Lipzen A."/>
            <person name="Pangilinan J."/>
            <person name="LaButti K."/>
            <person name="Hainaut M."/>
            <person name="Henrissat B."/>
            <person name="Grigoriev I.V."/>
            <person name="Spatafora J.W."/>
            <person name="Aime M.C."/>
        </authorList>
    </citation>
    <scope>NUCLEOTIDE SEQUENCE [LARGE SCALE GENOMIC DNA]</scope>
    <source>
        <strain evidence="1 2">MCA 3882</strain>
    </source>
</reference>
<dbReference type="EMBL" id="KZ819607">
    <property type="protein sequence ID" value="PWN31509.1"/>
    <property type="molecule type" value="Genomic_DNA"/>
</dbReference>
<evidence type="ECO:0000313" key="2">
    <source>
        <dbReference type="Proteomes" id="UP000245771"/>
    </source>
</evidence>
<gene>
    <name evidence="1" type="ORF">FA14DRAFT_162531</name>
</gene>
<sequence>MLCVKIVLEANSSQHYLNGRTRDMKAYETKIISIPFSLDNFYDVCAKKKTGK</sequence>
<organism evidence="1 2">
    <name type="scientific">Meira miltonrushii</name>
    <dbReference type="NCBI Taxonomy" id="1280837"/>
    <lineage>
        <taxon>Eukaryota</taxon>
        <taxon>Fungi</taxon>
        <taxon>Dikarya</taxon>
        <taxon>Basidiomycota</taxon>
        <taxon>Ustilaginomycotina</taxon>
        <taxon>Exobasidiomycetes</taxon>
        <taxon>Exobasidiales</taxon>
        <taxon>Brachybasidiaceae</taxon>
        <taxon>Meira</taxon>
    </lineage>
</organism>
<accession>A0A316V1T4</accession>
<evidence type="ECO:0000313" key="1">
    <source>
        <dbReference type="EMBL" id="PWN31509.1"/>
    </source>
</evidence>
<dbReference type="AlphaFoldDB" id="A0A316V1T4"/>
<keyword evidence="2" id="KW-1185">Reference proteome</keyword>
<name>A0A316V1T4_9BASI</name>
<dbReference type="RefSeq" id="XP_025351811.1">
    <property type="nucleotide sequence ID" value="XM_025499651.1"/>
</dbReference>
<dbReference type="InParanoid" id="A0A316V1T4"/>
<proteinExistence type="predicted"/>
<protein>
    <submittedName>
        <fullName evidence="1">Uncharacterized protein</fullName>
    </submittedName>
</protein>
<dbReference type="GeneID" id="37021432"/>